<feature type="domain" description="Winged helix-turn helix" evidence="1">
    <location>
        <begin position="2"/>
        <end position="50"/>
    </location>
</feature>
<evidence type="ECO:0000313" key="2">
    <source>
        <dbReference type="EMBL" id="MBB4945973.1"/>
    </source>
</evidence>
<dbReference type="RefSeq" id="WP_313068201.1">
    <property type="nucleotide sequence ID" value="NZ_JACHJR010000001.1"/>
</dbReference>
<gene>
    <name evidence="2" type="ORF">F4556_001508</name>
</gene>
<keyword evidence="3" id="KW-1185">Reference proteome</keyword>
<dbReference type="Proteomes" id="UP000573327">
    <property type="component" value="Unassembled WGS sequence"/>
</dbReference>
<evidence type="ECO:0000313" key="3">
    <source>
        <dbReference type="Proteomes" id="UP000573327"/>
    </source>
</evidence>
<sequence>MKTLIGRLFHVGYTVEGTWALLKRPGWSWQQPTRRAVERDDQAVELWKKEVWPRVKARRRLGEPGWSSRTKPGRP</sequence>
<dbReference type="EMBL" id="JACHJR010000001">
    <property type="protein sequence ID" value="MBB4945973.1"/>
    <property type="molecule type" value="Genomic_DNA"/>
</dbReference>
<dbReference type="AlphaFoldDB" id="A0A7W7WGF3"/>
<proteinExistence type="predicted"/>
<dbReference type="InterPro" id="IPR025959">
    <property type="entry name" value="Winged_HTH_dom"/>
</dbReference>
<name>A0A7W7WGF3_9ACTN</name>
<reference evidence="2 3" key="1">
    <citation type="submission" date="2020-08" db="EMBL/GenBank/DDBJ databases">
        <title>Sequencing the genomes of 1000 actinobacteria strains.</title>
        <authorList>
            <person name="Klenk H.-P."/>
        </authorList>
    </citation>
    <scope>NUCLEOTIDE SEQUENCE [LARGE SCALE GENOMIC DNA]</scope>
    <source>
        <strain evidence="2 3">DSM 44786</strain>
    </source>
</reference>
<dbReference type="Pfam" id="PF13592">
    <property type="entry name" value="HTH_33"/>
    <property type="match status" value="1"/>
</dbReference>
<comment type="caution">
    <text evidence="2">The sequence shown here is derived from an EMBL/GenBank/DDBJ whole genome shotgun (WGS) entry which is preliminary data.</text>
</comment>
<evidence type="ECO:0000259" key="1">
    <source>
        <dbReference type="Pfam" id="PF13592"/>
    </source>
</evidence>
<organism evidence="2 3">
    <name type="scientific">Kitasatospora gansuensis</name>
    <dbReference type="NCBI Taxonomy" id="258050"/>
    <lineage>
        <taxon>Bacteria</taxon>
        <taxon>Bacillati</taxon>
        <taxon>Actinomycetota</taxon>
        <taxon>Actinomycetes</taxon>
        <taxon>Kitasatosporales</taxon>
        <taxon>Streptomycetaceae</taxon>
        <taxon>Kitasatospora</taxon>
    </lineage>
</organism>
<protein>
    <submittedName>
        <fullName evidence="2">Transposase</fullName>
    </submittedName>
</protein>
<accession>A0A7W7WGF3</accession>